<dbReference type="InterPro" id="IPR013130">
    <property type="entry name" value="Fe3_Rdtase_TM_dom"/>
</dbReference>
<keyword evidence="5" id="KW-0408">Iron</keyword>
<proteinExistence type="predicted"/>
<dbReference type="KEGG" id="apai:APAC_0584"/>
<keyword evidence="3" id="KW-0812">Transmembrane</keyword>
<keyword evidence="2" id="KW-0813">Transport</keyword>
<dbReference type="InterPro" id="IPR022837">
    <property type="entry name" value="MsrQ-like"/>
</dbReference>
<keyword evidence="6" id="KW-0472">Membrane</keyword>
<evidence type="ECO:0000256" key="1">
    <source>
        <dbReference type="ARBA" id="ARBA00004141"/>
    </source>
</evidence>
<accession>A0A5C2H4M1</accession>
<dbReference type="OrthoDB" id="9788328at2"/>
<evidence type="ECO:0000313" key="8">
    <source>
        <dbReference type="Proteomes" id="UP000322726"/>
    </source>
</evidence>
<organism evidence="7 8">
    <name type="scientific">Malaciobacter pacificus</name>
    <dbReference type="NCBI Taxonomy" id="1080223"/>
    <lineage>
        <taxon>Bacteria</taxon>
        <taxon>Pseudomonadati</taxon>
        <taxon>Campylobacterota</taxon>
        <taxon>Epsilonproteobacteria</taxon>
        <taxon>Campylobacterales</taxon>
        <taxon>Arcobacteraceae</taxon>
        <taxon>Malaciobacter</taxon>
    </lineage>
</organism>
<reference evidence="7" key="1">
    <citation type="submission" date="2019-09" db="EMBL/GenBank/DDBJ databases">
        <title>Complete genome sequencing of four Arcobacter species reveals a diverse suite of mobile elements.</title>
        <authorList>
            <person name="Miller W.G."/>
            <person name="Yee E."/>
            <person name="Bono J.L."/>
        </authorList>
    </citation>
    <scope>NUCLEOTIDE SEQUENCE [LARGE SCALE GENOMIC DNA]</scope>
    <source>
        <strain evidence="7">LMG 26638</strain>
    </source>
</reference>
<dbReference type="Pfam" id="PF01794">
    <property type="entry name" value="Ferric_reduct"/>
    <property type="match status" value="1"/>
</dbReference>
<evidence type="ECO:0000256" key="2">
    <source>
        <dbReference type="ARBA" id="ARBA00022448"/>
    </source>
</evidence>
<keyword evidence="8" id="KW-1185">Reference proteome</keyword>
<evidence type="ECO:0000256" key="6">
    <source>
        <dbReference type="ARBA" id="ARBA00023136"/>
    </source>
</evidence>
<dbReference type="GO" id="GO:0005886">
    <property type="term" value="C:plasma membrane"/>
    <property type="evidence" value="ECO:0007669"/>
    <property type="project" value="TreeGrafter"/>
</dbReference>
<dbReference type="AlphaFoldDB" id="A0A5C2H4M1"/>
<dbReference type="PANTHER" id="PTHR36964">
    <property type="entry name" value="PROTEIN-METHIONINE-SULFOXIDE REDUCTASE HEME-BINDING SUBUNIT MSRQ"/>
    <property type="match status" value="1"/>
</dbReference>
<dbReference type="RefSeq" id="WP_130232690.1">
    <property type="nucleotide sequence ID" value="NZ_BMEF01000002.1"/>
</dbReference>
<comment type="subcellular location">
    <subcellularLocation>
        <location evidence="1">Membrane</location>
        <topology evidence="1">Multi-pass membrane protein</topology>
    </subcellularLocation>
</comment>
<dbReference type="Proteomes" id="UP000322726">
    <property type="component" value="Chromosome"/>
</dbReference>
<dbReference type="EMBL" id="CP035928">
    <property type="protein sequence ID" value="QEP33733.1"/>
    <property type="molecule type" value="Genomic_DNA"/>
</dbReference>
<gene>
    <name evidence="7" type="primary">yedZ</name>
    <name evidence="7" type="ORF">APAC_0584</name>
</gene>
<evidence type="ECO:0000256" key="3">
    <source>
        <dbReference type="ARBA" id="ARBA00022692"/>
    </source>
</evidence>
<dbReference type="GO" id="GO:0016679">
    <property type="term" value="F:oxidoreductase activity, acting on diphenols and related substances as donors"/>
    <property type="evidence" value="ECO:0007669"/>
    <property type="project" value="TreeGrafter"/>
</dbReference>
<dbReference type="PANTHER" id="PTHR36964:SF1">
    <property type="entry name" value="PROTEIN-METHIONINE-SULFOXIDE REDUCTASE HEME-BINDING SUBUNIT MSRQ"/>
    <property type="match status" value="1"/>
</dbReference>
<reference evidence="7" key="2">
    <citation type="submission" date="2019-09" db="EMBL/GenBank/DDBJ databases">
        <title>Taxonomic note: a critical rebuttal of the proposed division of the genus Arcobacter into six genera, emended descriptions of Arcobacter anaerophilus and the genus Arcobacter, and an assessment of genus-level boundaries for Epsilonproteobacteria using in silico genomic comparator tools.</title>
        <authorList>
            <person name="On S.L.W."/>
            <person name="Miller W.G."/>
            <person name="Biggs P."/>
            <person name="Cornelius A."/>
            <person name="Vandamme P."/>
        </authorList>
    </citation>
    <scope>NUCLEOTIDE SEQUENCE [LARGE SCALE GENOMIC DNA]</scope>
    <source>
        <strain evidence="7">LMG 26638</strain>
    </source>
</reference>
<protein>
    <submittedName>
        <fullName evidence="7">Periplasmic DMSO/TMAO reductase YedYZ, heme-binding membrane subunit</fullName>
    </submittedName>
</protein>
<sequence length="181" mass="21253">MKILNLVLLTPLLYLLVRLFIFEDVNDPIKYIYTLTGVSATVILFISITFSIIKEKINLIKYRKIVGLYGFFYALLHLLNFIGFDAQFDVLFIFEETIDKPFIYLGMIAFFIVLFMALTSSKILFRKFNKFHKLIYIALVLIIIHWLMAQKSLEFTSYLYLALCIVVLMLRLNKLSIKSNH</sequence>
<keyword evidence="4" id="KW-1133">Transmembrane helix</keyword>
<dbReference type="GO" id="GO:0020037">
    <property type="term" value="F:heme binding"/>
    <property type="evidence" value="ECO:0007669"/>
    <property type="project" value="TreeGrafter"/>
</dbReference>
<name>A0A5C2H4M1_9BACT</name>
<dbReference type="GO" id="GO:0010181">
    <property type="term" value="F:FMN binding"/>
    <property type="evidence" value="ECO:0007669"/>
    <property type="project" value="TreeGrafter"/>
</dbReference>
<evidence type="ECO:0000256" key="4">
    <source>
        <dbReference type="ARBA" id="ARBA00022989"/>
    </source>
</evidence>
<evidence type="ECO:0000256" key="5">
    <source>
        <dbReference type="ARBA" id="ARBA00023004"/>
    </source>
</evidence>
<evidence type="ECO:0000313" key="7">
    <source>
        <dbReference type="EMBL" id="QEP33733.1"/>
    </source>
</evidence>